<evidence type="ECO:0000256" key="8">
    <source>
        <dbReference type="ARBA" id="ARBA00048617"/>
    </source>
</evidence>
<dbReference type="SUPFAM" id="SSF69618">
    <property type="entry name" value="HemD-like"/>
    <property type="match status" value="1"/>
</dbReference>
<dbReference type="EMBL" id="QVXO01000031">
    <property type="protein sequence ID" value="RPJ90043.1"/>
    <property type="molecule type" value="Genomic_DNA"/>
</dbReference>
<evidence type="ECO:0000313" key="12">
    <source>
        <dbReference type="Proteomes" id="UP000285324"/>
    </source>
</evidence>
<evidence type="ECO:0000256" key="3">
    <source>
        <dbReference type="ARBA" id="ARBA00013109"/>
    </source>
</evidence>
<evidence type="ECO:0000256" key="7">
    <source>
        <dbReference type="ARBA" id="ARBA00040167"/>
    </source>
</evidence>
<dbReference type="PANTHER" id="PTHR38042:SF1">
    <property type="entry name" value="UROPORPHYRINOGEN-III SYNTHASE, CHLOROPLASTIC"/>
    <property type="match status" value="1"/>
</dbReference>
<comment type="similarity">
    <text evidence="2 9">Belongs to the uroporphyrinogen-III synthase family.</text>
</comment>
<dbReference type="Gene3D" id="3.40.50.10090">
    <property type="match status" value="2"/>
</dbReference>
<comment type="function">
    <text evidence="6 9">Catalyzes cyclization of the linear tetrapyrrole, hydroxymethylbilane, to the macrocyclic uroporphyrinogen III.</text>
</comment>
<dbReference type="PANTHER" id="PTHR38042">
    <property type="entry name" value="UROPORPHYRINOGEN-III SYNTHASE, CHLOROPLASTIC"/>
    <property type="match status" value="1"/>
</dbReference>
<accession>A0A424W9S3</accession>
<comment type="caution">
    <text evidence="11">The sequence shown here is derived from an EMBL/GenBank/DDBJ whole genome shotgun (WGS) entry which is preliminary data.</text>
</comment>
<feature type="domain" description="Tetrapyrrole biosynthesis uroporphyrinogen III synthase" evidence="10">
    <location>
        <begin position="25"/>
        <end position="243"/>
    </location>
</feature>
<proteinExistence type="inferred from homology"/>
<reference evidence="11 12" key="1">
    <citation type="submission" date="2018-08" db="EMBL/GenBank/DDBJ databases">
        <title>Achromobacter xylosoxidans Genome sequencing and assembly.</title>
        <authorList>
            <person name="Wang R."/>
            <person name="Rensing C."/>
            <person name="Li Y."/>
        </authorList>
    </citation>
    <scope>NUCLEOTIDE SEQUENCE [LARGE SCALE GENOMIC DNA]</scope>
    <source>
        <strain evidence="11 12">GD003A</strain>
    </source>
</reference>
<dbReference type="UniPathway" id="UPA00251">
    <property type="reaction ID" value="UER00320"/>
</dbReference>
<dbReference type="Proteomes" id="UP000285324">
    <property type="component" value="Unassembled WGS sequence"/>
</dbReference>
<evidence type="ECO:0000259" key="10">
    <source>
        <dbReference type="Pfam" id="PF02602"/>
    </source>
</evidence>
<dbReference type="RefSeq" id="WP_118933338.1">
    <property type="nucleotide sequence ID" value="NZ_CP061008.1"/>
</dbReference>
<evidence type="ECO:0000256" key="2">
    <source>
        <dbReference type="ARBA" id="ARBA00008133"/>
    </source>
</evidence>
<keyword evidence="5 9" id="KW-0627">Porphyrin biosynthesis</keyword>
<dbReference type="OrthoDB" id="9787650at2"/>
<dbReference type="GO" id="GO:0006782">
    <property type="term" value="P:protoporphyrinogen IX biosynthetic process"/>
    <property type="evidence" value="ECO:0007669"/>
    <property type="project" value="UniProtKB-UniRule"/>
</dbReference>
<comment type="pathway">
    <text evidence="1 9">Porphyrin-containing compound metabolism; protoporphyrin-IX biosynthesis; coproporphyrinogen-III from 5-aminolevulinate: step 3/4.</text>
</comment>
<evidence type="ECO:0000313" key="11">
    <source>
        <dbReference type="EMBL" id="RPJ90043.1"/>
    </source>
</evidence>
<evidence type="ECO:0000256" key="4">
    <source>
        <dbReference type="ARBA" id="ARBA00023239"/>
    </source>
</evidence>
<comment type="catalytic activity">
    <reaction evidence="8 9">
        <text>hydroxymethylbilane = uroporphyrinogen III + H2O</text>
        <dbReference type="Rhea" id="RHEA:18965"/>
        <dbReference type="ChEBI" id="CHEBI:15377"/>
        <dbReference type="ChEBI" id="CHEBI:57308"/>
        <dbReference type="ChEBI" id="CHEBI:57845"/>
        <dbReference type="EC" id="4.2.1.75"/>
    </reaction>
</comment>
<dbReference type="GO" id="GO:0004852">
    <property type="term" value="F:uroporphyrinogen-III synthase activity"/>
    <property type="evidence" value="ECO:0007669"/>
    <property type="project" value="UniProtKB-UniRule"/>
</dbReference>
<protein>
    <recommendedName>
        <fullName evidence="7 9">Uroporphyrinogen-III synthase</fullName>
        <ecNumber evidence="3 9">4.2.1.75</ecNumber>
    </recommendedName>
</protein>
<evidence type="ECO:0000256" key="9">
    <source>
        <dbReference type="RuleBase" id="RU366031"/>
    </source>
</evidence>
<dbReference type="Pfam" id="PF02602">
    <property type="entry name" value="HEM4"/>
    <property type="match status" value="1"/>
</dbReference>
<name>A0A424W9S3_ALCXX</name>
<organism evidence="11 12">
    <name type="scientific">Alcaligenes xylosoxydans xylosoxydans</name>
    <name type="common">Achromobacter xylosoxidans</name>
    <dbReference type="NCBI Taxonomy" id="85698"/>
    <lineage>
        <taxon>Bacteria</taxon>
        <taxon>Pseudomonadati</taxon>
        <taxon>Pseudomonadota</taxon>
        <taxon>Betaproteobacteria</taxon>
        <taxon>Burkholderiales</taxon>
        <taxon>Alcaligenaceae</taxon>
        <taxon>Achromobacter</taxon>
    </lineage>
</organism>
<dbReference type="InterPro" id="IPR036108">
    <property type="entry name" value="4pyrrol_syn_uPrphyn_synt_sf"/>
</dbReference>
<dbReference type="InterPro" id="IPR039793">
    <property type="entry name" value="UROS/Hem4"/>
</dbReference>
<evidence type="ECO:0000256" key="1">
    <source>
        <dbReference type="ARBA" id="ARBA00004772"/>
    </source>
</evidence>
<dbReference type="InterPro" id="IPR003754">
    <property type="entry name" value="4pyrrol_synth_uPrphyn_synth"/>
</dbReference>
<dbReference type="AlphaFoldDB" id="A0A424W9S3"/>
<dbReference type="GO" id="GO:0006780">
    <property type="term" value="P:uroporphyrinogen III biosynthetic process"/>
    <property type="evidence" value="ECO:0007669"/>
    <property type="project" value="UniProtKB-UniRule"/>
</dbReference>
<sequence length="272" mass="28682">MAMASAAAEPPRVAILTRPEGRNEALADRLAGAGWTSCILPALEILALPAAAGGPPRPADFDMVVFVSGNAAKLYLEQWAQADGAAPWPAGVIAATVGPASAQALRLSPCFGVNTTVLHPPESAPSHDSEALWEVLQGLPQMPARVLLVRGTQGRDWLGDKLEAQGAAVTRHAAYLRRPASWGADQVASLRRWADAGIPATWLITSGEGAEALRAGLDAAGLADWWARCRFVLTHPSLERRLPQACHEGGARPMVKICLPNDESIFQAFVAA</sequence>
<dbReference type="EC" id="4.2.1.75" evidence="3 9"/>
<evidence type="ECO:0000256" key="6">
    <source>
        <dbReference type="ARBA" id="ARBA00037589"/>
    </source>
</evidence>
<evidence type="ECO:0000256" key="5">
    <source>
        <dbReference type="ARBA" id="ARBA00023244"/>
    </source>
</evidence>
<dbReference type="CDD" id="cd06578">
    <property type="entry name" value="HemD"/>
    <property type="match status" value="1"/>
</dbReference>
<gene>
    <name evidence="11" type="ORF">DY367_19300</name>
</gene>
<keyword evidence="4 9" id="KW-0456">Lyase</keyword>